<comment type="caution">
    <text evidence="7">The sequence shown here is derived from an EMBL/GenBank/DDBJ whole genome shotgun (WGS) entry which is preliminary data.</text>
</comment>
<evidence type="ECO:0000256" key="1">
    <source>
        <dbReference type="ARBA" id="ARBA00010940"/>
    </source>
</evidence>
<evidence type="ECO:0000256" key="4">
    <source>
        <dbReference type="ARBA" id="ARBA00023163"/>
    </source>
</evidence>
<dbReference type="InterPro" id="IPR015633">
    <property type="entry name" value="E2F"/>
</dbReference>
<dbReference type="CDD" id="cd14660">
    <property type="entry name" value="E2F_DD"/>
    <property type="match status" value="1"/>
</dbReference>
<dbReference type="AlphaFoldDB" id="A0A834YJC3"/>
<keyword evidence="8" id="KW-1185">Reference proteome</keyword>
<evidence type="ECO:0000256" key="2">
    <source>
        <dbReference type="ARBA" id="ARBA00023015"/>
    </source>
</evidence>
<feature type="compositionally biased region" description="Basic residues" evidence="5">
    <location>
        <begin position="59"/>
        <end position="70"/>
    </location>
</feature>
<dbReference type="OrthoDB" id="1743261at2759"/>
<dbReference type="Gene3D" id="6.10.250.540">
    <property type="match status" value="1"/>
</dbReference>
<evidence type="ECO:0000259" key="6">
    <source>
        <dbReference type="Pfam" id="PF16421"/>
    </source>
</evidence>
<accession>A0A834YJC3</accession>
<dbReference type="Proteomes" id="UP000655225">
    <property type="component" value="Unassembled WGS sequence"/>
</dbReference>
<dbReference type="GO" id="GO:0046983">
    <property type="term" value="F:protein dimerization activity"/>
    <property type="evidence" value="ECO:0007669"/>
    <property type="project" value="InterPro"/>
</dbReference>
<gene>
    <name evidence="7" type="ORF">HHK36_026382</name>
</gene>
<dbReference type="GO" id="GO:0090575">
    <property type="term" value="C:RNA polymerase II transcription regulator complex"/>
    <property type="evidence" value="ECO:0007669"/>
    <property type="project" value="TreeGrafter"/>
</dbReference>
<dbReference type="EMBL" id="JABCRI010000020">
    <property type="protein sequence ID" value="KAF8387728.1"/>
    <property type="molecule type" value="Genomic_DNA"/>
</dbReference>
<dbReference type="GO" id="GO:0000981">
    <property type="term" value="F:DNA-binding transcription factor activity, RNA polymerase II-specific"/>
    <property type="evidence" value="ECO:0007669"/>
    <property type="project" value="TreeGrafter"/>
</dbReference>
<sequence length="271" mass="30049">MGGSSRGKGNSDFSKIPLKKTNERGQCKAPTGGQATIKGHSEADNNHSLKPMSSTGGKHYYKSKVSKHSRSIPQTSESNAGAPYKILIPNCRYDSSLGLVRLQAFLLCWRKHDTGAEVECLYDEECRLDDSIREKQESLGSLDRDEISQKFLFLTEEDILNLPCFQNHTLISIKAPHASSLEIPDPNEVGNGKFVIHKGSLESLLGAAQNQLICIFEIDDDYWFRLDLEVSITDLWGKCAMSSIISSQPGASPGVVYKLREIQIDRCTEKP</sequence>
<dbReference type="GO" id="GO:0000978">
    <property type="term" value="F:RNA polymerase II cis-regulatory region sequence-specific DNA binding"/>
    <property type="evidence" value="ECO:0007669"/>
    <property type="project" value="InterPro"/>
</dbReference>
<proteinExistence type="inferred from homology"/>
<evidence type="ECO:0000313" key="8">
    <source>
        <dbReference type="Proteomes" id="UP000655225"/>
    </source>
</evidence>
<dbReference type="PANTHER" id="PTHR12081">
    <property type="entry name" value="TRANSCRIPTION FACTOR E2F"/>
    <property type="match status" value="1"/>
</dbReference>
<dbReference type="InterPro" id="IPR032198">
    <property type="entry name" value="E2F_CC-MB"/>
</dbReference>
<keyword evidence="2" id="KW-0805">Transcription regulation</keyword>
<keyword evidence="4" id="KW-0804">Transcription</keyword>
<name>A0A834YJC3_TETSI</name>
<dbReference type="PANTHER" id="PTHR12081:SF51">
    <property type="entry name" value="TRANSCRIPTION FACTOR E2FC"/>
    <property type="match status" value="1"/>
</dbReference>
<organism evidence="7 8">
    <name type="scientific">Tetracentron sinense</name>
    <name type="common">Spur-leaf</name>
    <dbReference type="NCBI Taxonomy" id="13715"/>
    <lineage>
        <taxon>Eukaryota</taxon>
        <taxon>Viridiplantae</taxon>
        <taxon>Streptophyta</taxon>
        <taxon>Embryophyta</taxon>
        <taxon>Tracheophyta</taxon>
        <taxon>Spermatophyta</taxon>
        <taxon>Magnoliopsida</taxon>
        <taxon>Trochodendrales</taxon>
        <taxon>Trochodendraceae</taxon>
        <taxon>Tetracentron</taxon>
    </lineage>
</organism>
<reference evidence="7 8" key="1">
    <citation type="submission" date="2020-04" db="EMBL/GenBank/DDBJ databases">
        <title>Plant Genome Project.</title>
        <authorList>
            <person name="Zhang R.-G."/>
        </authorList>
    </citation>
    <scope>NUCLEOTIDE SEQUENCE [LARGE SCALE GENOMIC DNA]</scope>
    <source>
        <strain evidence="7">YNK0</strain>
        <tissue evidence="7">Leaf</tissue>
    </source>
</reference>
<feature type="region of interest" description="Disordered" evidence="5">
    <location>
        <begin position="1"/>
        <end position="79"/>
    </location>
</feature>
<feature type="domain" description="E2F transcription factor CC-MB" evidence="6">
    <location>
        <begin position="116"/>
        <end position="197"/>
    </location>
</feature>
<dbReference type="InterPro" id="IPR037241">
    <property type="entry name" value="E2F-DP_heterodim"/>
</dbReference>
<evidence type="ECO:0000256" key="3">
    <source>
        <dbReference type="ARBA" id="ARBA00023125"/>
    </source>
</evidence>
<keyword evidence="3" id="KW-0238">DNA-binding</keyword>
<dbReference type="SUPFAM" id="SSF144074">
    <property type="entry name" value="E2F-DP heterodimerization region"/>
    <property type="match status" value="1"/>
</dbReference>
<evidence type="ECO:0000313" key="7">
    <source>
        <dbReference type="EMBL" id="KAF8387728.1"/>
    </source>
</evidence>
<comment type="similarity">
    <text evidence="1">Belongs to the E2F/DP family.</text>
</comment>
<evidence type="ECO:0000256" key="5">
    <source>
        <dbReference type="SAM" id="MobiDB-lite"/>
    </source>
</evidence>
<dbReference type="Pfam" id="PF16421">
    <property type="entry name" value="E2F_CC-MB"/>
    <property type="match status" value="1"/>
</dbReference>
<protein>
    <recommendedName>
        <fullName evidence="6">E2F transcription factor CC-MB domain-containing protein</fullName>
    </recommendedName>
</protein>